<evidence type="ECO:0000256" key="1">
    <source>
        <dbReference type="ARBA" id="ARBA00009941"/>
    </source>
</evidence>
<dbReference type="InterPro" id="IPR048501">
    <property type="entry name" value="Legum_prodom"/>
</dbReference>
<dbReference type="Pfam" id="PF01650">
    <property type="entry name" value="Peptidase_C13"/>
    <property type="match status" value="1"/>
</dbReference>
<dbReference type="GO" id="GO:0004197">
    <property type="term" value="F:cysteine-type endopeptidase activity"/>
    <property type="evidence" value="ECO:0007669"/>
    <property type="project" value="TreeGrafter"/>
</dbReference>
<dbReference type="CDD" id="cd21115">
    <property type="entry name" value="legumain_C"/>
    <property type="match status" value="1"/>
</dbReference>
<dbReference type="InterPro" id="IPR046427">
    <property type="entry name" value="Legumain_prodom_sf"/>
</dbReference>
<evidence type="ECO:0000259" key="3">
    <source>
        <dbReference type="Pfam" id="PF20985"/>
    </source>
</evidence>
<name>A0AAV2TUM4_CALDB</name>
<proteinExistence type="inferred from homology"/>
<dbReference type="GO" id="GO:0051603">
    <property type="term" value="P:proteolysis involved in protein catabolic process"/>
    <property type="evidence" value="ECO:0007669"/>
    <property type="project" value="TreeGrafter"/>
</dbReference>
<dbReference type="PIRSF" id="PIRSF019663">
    <property type="entry name" value="Legumain"/>
    <property type="match status" value="1"/>
</dbReference>
<dbReference type="Gene3D" id="3.40.50.1460">
    <property type="match status" value="1"/>
</dbReference>
<protein>
    <recommendedName>
        <fullName evidence="3">Legumain prodomain domain-containing protein</fullName>
    </recommendedName>
</protein>
<accession>A0AAV2TUM4</accession>
<comment type="caution">
    <text evidence="4">The sequence shown here is derived from an EMBL/GenBank/DDBJ whole genome shotgun (WGS) entry which is preliminary data.</text>
</comment>
<feature type="active site" evidence="2">
    <location>
        <position position="81"/>
    </location>
</feature>
<dbReference type="PRINTS" id="PR00776">
    <property type="entry name" value="HEMOGLOBNASE"/>
</dbReference>
<dbReference type="Pfam" id="PF20985">
    <property type="entry name" value="Legum_prodom"/>
    <property type="match status" value="1"/>
</dbReference>
<dbReference type="AlphaFoldDB" id="A0AAV2TUM4"/>
<dbReference type="Gene3D" id="1.10.132.130">
    <property type="match status" value="1"/>
</dbReference>
<gene>
    <name evidence="4" type="ORF">CDAUBV1_LOCUS15085</name>
</gene>
<dbReference type="PANTHER" id="PTHR12000">
    <property type="entry name" value="HEMOGLOBINASE FAMILY MEMBER"/>
    <property type="match status" value="1"/>
</dbReference>
<evidence type="ECO:0000256" key="2">
    <source>
        <dbReference type="PIRSR" id="PIRSR019663-1"/>
    </source>
</evidence>
<sequence length="362" mass="41676">MDHVITMAVDDIAFNVENTHKGEVYNDYNYVDVYGGVKIDYSGRDVTPENFLKVLSGDNSTGKRVVHSTMEDEVFVFYSDHGSSNLIRFCEEDLYSKDLIATLKRMHGNRQYKRMLLLIEACHSGSLFEGVLPEDIDVLAITATNSEEVSYATFCEPKDNLKTCLADVFSYTWMTAATEKDLRTFTVNKVFYYLRRKIKNHPMIYGDKKIGSLPFGQFISGVNVRNFTCTIRKSREIKDFIKSTEVHVVSMLKQLSNANSDEEKRLAEIELERILHRKAVVQKTFDYLEEIAAQYEMNNLLITRTREEAVECFIEIHKSFKNHCFNIQKTPEVIEHLVKFDNMCTRGVDPKVIVRAVETVCA</sequence>
<dbReference type="GO" id="GO:0005773">
    <property type="term" value="C:vacuole"/>
    <property type="evidence" value="ECO:0007669"/>
    <property type="project" value="GOC"/>
</dbReference>
<dbReference type="PANTHER" id="PTHR12000:SF42">
    <property type="entry name" value="LEGUMAIN"/>
    <property type="match status" value="1"/>
</dbReference>
<dbReference type="Proteomes" id="UP001497525">
    <property type="component" value="Unassembled WGS sequence"/>
</dbReference>
<feature type="domain" description="Legumain prodomain" evidence="3">
    <location>
        <begin position="270"/>
        <end position="361"/>
    </location>
</feature>
<organism evidence="4 5">
    <name type="scientific">Calicophoron daubneyi</name>
    <name type="common">Rumen fluke</name>
    <name type="synonym">Paramphistomum daubneyi</name>
    <dbReference type="NCBI Taxonomy" id="300641"/>
    <lineage>
        <taxon>Eukaryota</taxon>
        <taxon>Metazoa</taxon>
        <taxon>Spiralia</taxon>
        <taxon>Lophotrochozoa</taxon>
        <taxon>Platyhelminthes</taxon>
        <taxon>Trematoda</taxon>
        <taxon>Digenea</taxon>
        <taxon>Plagiorchiida</taxon>
        <taxon>Pronocephalata</taxon>
        <taxon>Paramphistomoidea</taxon>
        <taxon>Paramphistomidae</taxon>
        <taxon>Calicophoron</taxon>
    </lineage>
</organism>
<feature type="active site" description="Nucleophile" evidence="2">
    <location>
        <position position="122"/>
    </location>
</feature>
<dbReference type="EMBL" id="CAXLJL010000667">
    <property type="protein sequence ID" value="CAL5139894.1"/>
    <property type="molecule type" value="Genomic_DNA"/>
</dbReference>
<dbReference type="GO" id="GO:0006624">
    <property type="term" value="P:vacuolar protein processing"/>
    <property type="evidence" value="ECO:0007669"/>
    <property type="project" value="TreeGrafter"/>
</dbReference>
<evidence type="ECO:0000313" key="4">
    <source>
        <dbReference type="EMBL" id="CAL5139894.1"/>
    </source>
</evidence>
<evidence type="ECO:0000313" key="5">
    <source>
        <dbReference type="Proteomes" id="UP001497525"/>
    </source>
</evidence>
<dbReference type="InterPro" id="IPR001096">
    <property type="entry name" value="Peptidase_C13"/>
</dbReference>
<reference evidence="4" key="1">
    <citation type="submission" date="2024-06" db="EMBL/GenBank/DDBJ databases">
        <authorList>
            <person name="Liu X."/>
            <person name="Lenzi L."/>
            <person name="Haldenby T S."/>
            <person name="Uol C."/>
        </authorList>
    </citation>
    <scope>NUCLEOTIDE SEQUENCE</scope>
</reference>
<comment type="similarity">
    <text evidence="1">Belongs to the peptidase C13 family.</text>
</comment>